<comment type="caution">
    <text evidence="1">The sequence shown here is derived from an EMBL/GenBank/DDBJ whole genome shotgun (WGS) entry which is preliminary data.</text>
</comment>
<accession>A0AAE1RA20</accession>
<dbReference type="EMBL" id="JAVYJV010000018">
    <property type="protein sequence ID" value="KAK4347773.1"/>
    <property type="molecule type" value="Genomic_DNA"/>
</dbReference>
<proteinExistence type="predicted"/>
<protein>
    <recommendedName>
        <fullName evidence="3">F-box domain-containing protein</fullName>
    </recommendedName>
</protein>
<evidence type="ECO:0000313" key="1">
    <source>
        <dbReference type="EMBL" id="KAK4347773.1"/>
    </source>
</evidence>
<name>A0AAE1RA20_9SOLA</name>
<dbReference type="Proteomes" id="UP001291623">
    <property type="component" value="Unassembled WGS sequence"/>
</dbReference>
<dbReference type="AlphaFoldDB" id="A0AAE1RA20"/>
<gene>
    <name evidence="1" type="ORF">RND71_034112</name>
</gene>
<organism evidence="1 2">
    <name type="scientific">Anisodus tanguticus</name>
    <dbReference type="NCBI Taxonomy" id="243964"/>
    <lineage>
        <taxon>Eukaryota</taxon>
        <taxon>Viridiplantae</taxon>
        <taxon>Streptophyta</taxon>
        <taxon>Embryophyta</taxon>
        <taxon>Tracheophyta</taxon>
        <taxon>Spermatophyta</taxon>
        <taxon>Magnoliopsida</taxon>
        <taxon>eudicotyledons</taxon>
        <taxon>Gunneridae</taxon>
        <taxon>Pentapetalae</taxon>
        <taxon>asterids</taxon>
        <taxon>lamiids</taxon>
        <taxon>Solanales</taxon>
        <taxon>Solanaceae</taxon>
        <taxon>Solanoideae</taxon>
        <taxon>Hyoscyameae</taxon>
        <taxon>Anisodus</taxon>
    </lineage>
</organism>
<sequence length="71" mass="7765">MGNRSDLPEKLLAIIAGKIRLIEDFVNFRGLCSTWRSASPEENFTRGITQIACAVDAPPQLVPLSNAARHS</sequence>
<evidence type="ECO:0000313" key="2">
    <source>
        <dbReference type="Proteomes" id="UP001291623"/>
    </source>
</evidence>
<reference evidence="1" key="1">
    <citation type="submission" date="2023-12" db="EMBL/GenBank/DDBJ databases">
        <title>Genome assembly of Anisodus tanguticus.</title>
        <authorList>
            <person name="Wang Y.-J."/>
        </authorList>
    </citation>
    <scope>NUCLEOTIDE SEQUENCE</scope>
    <source>
        <strain evidence="1">KB-2021</strain>
        <tissue evidence="1">Leaf</tissue>
    </source>
</reference>
<evidence type="ECO:0008006" key="3">
    <source>
        <dbReference type="Google" id="ProtNLM"/>
    </source>
</evidence>
<keyword evidence="2" id="KW-1185">Reference proteome</keyword>